<evidence type="ECO:0000256" key="4">
    <source>
        <dbReference type="ARBA" id="ARBA00022927"/>
    </source>
</evidence>
<dbReference type="InterPro" id="IPR036168">
    <property type="entry name" value="AP2_Mu_C_sf"/>
</dbReference>
<dbReference type="GO" id="GO:0042147">
    <property type="term" value="P:retrograde transport, endosome to Golgi"/>
    <property type="evidence" value="ECO:0007669"/>
    <property type="project" value="EnsemblFungi"/>
</dbReference>
<dbReference type="CDD" id="cd14835">
    <property type="entry name" value="AP1_Mu_N"/>
    <property type="match status" value="1"/>
</dbReference>
<name>B6K7A0_SCHJY</name>
<dbReference type="PROSITE" id="PS00990">
    <property type="entry name" value="CLAT_ADAPTOR_M_1"/>
    <property type="match status" value="1"/>
</dbReference>
<accession>B6K7A0</accession>
<keyword evidence="11" id="KW-1185">Reference proteome</keyword>
<evidence type="ECO:0000256" key="2">
    <source>
        <dbReference type="ARBA" id="ARBA00005324"/>
    </source>
</evidence>
<organism evidence="9 11">
    <name type="scientific">Schizosaccharomyces japonicus (strain yFS275 / FY16936)</name>
    <name type="common">Fission yeast</name>
    <dbReference type="NCBI Taxonomy" id="402676"/>
    <lineage>
        <taxon>Eukaryota</taxon>
        <taxon>Fungi</taxon>
        <taxon>Dikarya</taxon>
        <taxon>Ascomycota</taxon>
        <taxon>Taphrinomycotina</taxon>
        <taxon>Schizosaccharomycetes</taxon>
        <taxon>Schizosaccharomycetales</taxon>
        <taxon>Schizosaccharomycetaceae</taxon>
        <taxon>Schizosaccharomyces</taxon>
    </lineage>
</organism>
<evidence type="ECO:0000256" key="3">
    <source>
        <dbReference type="ARBA" id="ARBA00022448"/>
    </source>
</evidence>
<sequence>MASAVFILNLGGKTIISRNYRADIPMSAVEKFMPLLSEAEDEHGCAIPCMTHEGINYIFIQHNDVFLLALSKKNTNAMEILVFLRKLAELFTDYFKELQEESIRDNFVVVYELLDEVMDFGFPQTTETKILQEYITQSSNKVETQAPPPLAMTNAISWRSAGIHYRKNEVFLDVIESLNMIINAEGNVIQSEIMGLIHMKCYLSGMPELRLGLNDRMLFKAAGRTIKGKSVEMEDVKFHQCVRLSRFENDRTISFIPPDGEFDLMSYRLTSNVRPLIAVECNTKLHAGSRIEFMIKARAQFKKKSIANSVQIIVPVPEDADTPRFQTTTGTTKYAPEQAALLWNIKKFAGGKEYYMKAEMGLPSVRNEESTLSSKRPIQVKFSIPYFTVSGIQVRYLKITEPKLNYKAMPWVRYTTQNGTEYSIRQL</sequence>
<dbReference type="VEuPathDB" id="FungiDB:SJAG_04609"/>
<gene>
    <name evidence="10" type="primary">apm1</name>
    <name evidence="9" type="ORF">SJAG_04609</name>
</gene>
<evidence type="ECO:0000313" key="11">
    <source>
        <dbReference type="Proteomes" id="UP000001744"/>
    </source>
</evidence>
<dbReference type="FunFam" id="3.30.450.60:FF:000006">
    <property type="entry name" value="AP-1 complex subunit mu-1 isoform 1"/>
    <property type="match status" value="1"/>
</dbReference>
<dbReference type="GO" id="GO:0005768">
    <property type="term" value="C:endosome"/>
    <property type="evidence" value="ECO:0007669"/>
    <property type="project" value="EnsemblFungi"/>
</dbReference>
<dbReference type="RefSeq" id="XP_002175697.1">
    <property type="nucleotide sequence ID" value="XM_002175661.1"/>
</dbReference>
<dbReference type="eggNOG" id="KOG0937">
    <property type="taxonomic scope" value="Eukaryota"/>
</dbReference>
<dbReference type="PIRSF" id="PIRSF005992">
    <property type="entry name" value="Clathrin_mu"/>
    <property type="match status" value="1"/>
</dbReference>
<dbReference type="GO" id="GO:0006895">
    <property type="term" value="P:Golgi to endosome transport"/>
    <property type="evidence" value="ECO:0007669"/>
    <property type="project" value="EnsemblFungi"/>
</dbReference>
<dbReference type="OrthoDB" id="10259133at2759"/>
<keyword evidence="3 7" id="KW-0813">Transport</keyword>
<protein>
    <submittedName>
        <fullName evidence="9">AP-1 adaptor complex mu subunit Apm1</fullName>
    </submittedName>
</protein>
<dbReference type="InterPro" id="IPR011012">
    <property type="entry name" value="Longin-like_dom_sf"/>
</dbReference>
<dbReference type="Proteomes" id="UP000001744">
    <property type="component" value="Unassembled WGS sequence"/>
</dbReference>
<dbReference type="GO" id="GO:0016192">
    <property type="term" value="P:vesicle-mediated transport"/>
    <property type="evidence" value="ECO:0000318"/>
    <property type="project" value="GO_Central"/>
</dbReference>
<dbReference type="SUPFAM" id="SSF49447">
    <property type="entry name" value="Second domain of Mu2 adaptin subunit (ap50) of ap2 adaptor"/>
    <property type="match status" value="1"/>
</dbReference>
<evidence type="ECO:0000256" key="1">
    <source>
        <dbReference type="ARBA" id="ARBA00004640"/>
    </source>
</evidence>
<dbReference type="GO" id="GO:0035615">
    <property type="term" value="F:clathrin adaptor activity"/>
    <property type="evidence" value="ECO:0000318"/>
    <property type="project" value="GO_Central"/>
</dbReference>
<dbReference type="InterPro" id="IPR028565">
    <property type="entry name" value="MHD"/>
</dbReference>
<comment type="similarity">
    <text evidence="2 7">Belongs to the adaptor complexes medium subunit family.</text>
</comment>
<dbReference type="JaponicusDB" id="SJAG_04609">
    <property type="gene designation" value="apm1"/>
</dbReference>
<keyword evidence="4 7" id="KW-0653">Protein transport</keyword>
<dbReference type="CDD" id="cd09250">
    <property type="entry name" value="AP-1_Mu1_Cterm"/>
    <property type="match status" value="1"/>
</dbReference>
<dbReference type="GO" id="GO:0030136">
    <property type="term" value="C:clathrin-coated vesicle"/>
    <property type="evidence" value="ECO:0000318"/>
    <property type="project" value="GO_Central"/>
</dbReference>
<dbReference type="InterPro" id="IPR001392">
    <property type="entry name" value="Clathrin_mu"/>
</dbReference>
<dbReference type="Gene3D" id="2.60.40.1170">
    <property type="entry name" value="Mu homology domain, subdomain B"/>
    <property type="match status" value="2"/>
</dbReference>
<evidence type="ECO:0000313" key="9">
    <source>
        <dbReference type="EMBL" id="EEB09404.1"/>
    </source>
</evidence>
<evidence type="ECO:0000256" key="5">
    <source>
        <dbReference type="ARBA" id="ARBA00023136"/>
    </source>
</evidence>
<feature type="domain" description="MHD" evidence="8">
    <location>
        <begin position="167"/>
        <end position="425"/>
    </location>
</feature>
<keyword evidence="5" id="KW-0472">Membrane</keyword>
<dbReference type="SUPFAM" id="SSF64356">
    <property type="entry name" value="SNARE-like"/>
    <property type="match status" value="1"/>
</dbReference>
<dbReference type="InterPro" id="IPR050431">
    <property type="entry name" value="Adaptor_comp_med_subunit"/>
</dbReference>
<reference evidence="9 11" key="1">
    <citation type="journal article" date="2011" name="Science">
        <title>Comparative functional genomics of the fission yeasts.</title>
        <authorList>
            <person name="Rhind N."/>
            <person name="Chen Z."/>
            <person name="Yassour M."/>
            <person name="Thompson D.A."/>
            <person name="Haas B.J."/>
            <person name="Habib N."/>
            <person name="Wapinski I."/>
            <person name="Roy S."/>
            <person name="Lin M.F."/>
            <person name="Heiman D.I."/>
            <person name="Young S.K."/>
            <person name="Furuya K."/>
            <person name="Guo Y."/>
            <person name="Pidoux A."/>
            <person name="Chen H.M."/>
            <person name="Robbertse B."/>
            <person name="Goldberg J.M."/>
            <person name="Aoki K."/>
            <person name="Bayne E.H."/>
            <person name="Berlin A.M."/>
            <person name="Desjardins C.A."/>
            <person name="Dobbs E."/>
            <person name="Dukaj L."/>
            <person name="Fan L."/>
            <person name="FitzGerald M.G."/>
            <person name="French C."/>
            <person name="Gujja S."/>
            <person name="Hansen K."/>
            <person name="Keifenheim D."/>
            <person name="Levin J.Z."/>
            <person name="Mosher R.A."/>
            <person name="Mueller C.A."/>
            <person name="Pfiffner J."/>
            <person name="Priest M."/>
            <person name="Russ C."/>
            <person name="Smialowska A."/>
            <person name="Swoboda P."/>
            <person name="Sykes S.M."/>
            <person name="Vaughn M."/>
            <person name="Vengrova S."/>
            <person name="Yoder R."/>
            <person name="Zeng Q."/>
            <person name="Allshire R."/>
            <person name="Baulcombe D."/>
            <person name="Birren B.W."/>
            <person name="Brown W."/>
            <person name="Ekwall K."/>
            <person name="Kellis M."/>
            <person name="Leatherwood J."/>
            <person name="Levin H."/>
            <person name="Margalit H."/>
            <person name="Martienssen R."/>
            <person name="Nieduszynski C.A."/>
            <person name="Spatafora J.W."/>
            <person name="Friedman N."/>
            <person name="Dalgaard J.Z."/>
            <person name="Baumann P."/>
            <person name="Niki H."/>
            <person name="Regev A."/>
            <person name="Nusbaum C."/>
        </authorList>
    </citation>
    <scope>NUCLEOTIDE SEQUENCE [LARGE SCALE GENOMIC DNA]</scope>
    <source>
        <strain evidence="11">yFS275 / FY16936</strain>
    </source>
</reference>
<dbReference type="HOGENOM" id="CLU_026996_0_0_1"/>
<evidence type="ECO:0000256" key="6">
    <source>
        <dbReference type="ARBA" id="ARBA00023329"/>
    </source>
</evidence>
<dbReference type="InterPro" id="IPR022775">
    <property type="entry name" value="AP_mu_sigma_su"/>
</dbReference>
<dbReference type="Gene3D" id="3.30.450.60">
    <property type="match status" value="1"/>
</dbReference>
<dbReference type="PANTHER" id="PTHR10529">
    <property type="entry name" value="AP COMPLEX SUBUNIT MU"/>
    <property type="match status" value="1"/>
</dbReference>
<evidence type="ECO:0000256" key="7">
    <source>
        <dbReference type="PIRNR" id="PIRNR005992"/>
    </source>
</evidence>
<dbReference type="PROSITE" id="PS51072">
    <property type="entry name" value="MHD"/>
    <property type="match status" value="1"/>
</dbReference>
<evidence type="ECO:0000313" key="10">
    <source>
        <dbReference type="JaponicusDB" id="SJAG_04609"/>
    </source>
</evidence>
<evidence type="ECO:0000259" key="8">
    <source>
        <dbReference type="PROSITE" id="PS51072"/>
    </source>
</evidence>
<dbReference type="STRING" id="402676.B6K7A0"/>
<proteinExistence type="inferred from homology"/>
<comment type="subcellular location">
    <subcellularLocation>
        <location evidence="1">Cytoplasmic vesicle</location>
        <location evidence="1">Clathrin-coated vesicle membrane</location>
    </subcellularLocation>
</comment>
<dbReference type="EMBL" id="KE651168">
    <property type="protein sequence ID" value="EEB09404.1"/>
    <property type="molecule type" value="Genomic_DNA"/>
</dbReference>
<dbReference type="Pfam" id="PF01217">
    <property type="entry name" value="Clat_adaptor_s"/>
    <property type="match status" value="1"/>
</dbReference>
<dbReference type="InterPro" id="IPR018240">
    <property type="entry name" value="Clathrin_mu_CS"/>
</dbReference>
<dbReference type="GO" id="GO:0043001">
    <property type="term" value="P:Golgi to plasma membrane protein transport"/>
    <property type="evidence" value="ECO:0007669"/>
    <property type="project" value="EnsemblFungi"/>
</dbReference>
<dbReference type="GO" id="GO:0099638">
    <property type="term" value="P:endosome to plasma membrane protein transport"/>
    <property type="evidence" value="ECO:0007669"/>
    <property type="project" value="EnsemblFungi"/>
</dbReference>
<dbReference type="AlphaFoldDB" id="B6K7A0"/>
<dbReference type="GeneID" id="7049763"/>
<keyword evidence="6" id="KW-0968">Cytoplasmic vesicle</keyword>
<dbReference type="PROSITE" id="PS00991">
    <property type="entry name" value="CLAT_ADAPTOR_M_2"/>
    <property type="match status" value="1"/>
</dbReference>
<dbReference type="GO" id="GO:0006896">
    <property type="term" value="P:Golgi to vacuole transport"/>
    <property type="evidence" value="ECO:0007669"/>
    <property type="project" value="EnsemblFungi"/>
</dbReference>
<dbReference type="Pfam" id="PF00928">
    <property type="entry name" value="Adap_comp_sub"/>
    <property type="match status" value="1"/>
</dbReference>
<dbReference type="GO" id="GO:0030121">
    <property type="term" value="C:AP-1 adaptor complex"/>
    <property type="evidence" value="ECO:0007669"/>
    <property type="project" value="EnsemblFungi"/>
</dbReference>
<dbReference type="GO" id="GO:0005829">
    <property type="term" value="C:cytosol"/>
    <property type="evidence" value="ECO:0007669"/>
    <property type="project" value="GOC"/>
</dbReference>
<dbReference type="PRINTS" id="PR00314">
    <property type="entry name" value="CLATHRINADPT"/>
</dbReference>
<dbReference type="OMA" id="KPLIWCD"/>